<reference evidence="5 6" key="1">
    <citation type="submission" date="2018-10" db="EMBL/GenBank/DDBJ databases">
        <title>Rhodobacter sp . BO-81.</title>
        <authorList>
            <person name="Im W.T."/>
        </authorList>
    </citation>
    <scope>NUCLEOTIDE SEQUENCE [LARGE SCALE GENOMIC DNA]</scope>
    <source>
        <strain evidence="5 6">BO-81</strain>
    </source>
</reference>
<comment type="similarity">
    <text evidence="2">Belongs to the NADH:flavin oxidoreductase/NADH oxidase family.</text>
</comment>
<dbReference type="RefSeq" id="WP_121531076.1">
    <property type="nucleotide sequence ID" value="NZ_RCHI01000003.1"/>
</dbReference>
<name>A0A421BTY2_9RHOB</name>
<evidence type="ECO:0000256" key="3">
    <source>
        <dbReference type="ARBA" id="ARBA00023002"/>
    </source>
</evidence>
<organism evidence="5 6">
    <name type="scientific">Paenirhodobacter hankyongi</name>
    <dbReference type="NCBI Taxonomy" id="2294033"/>
    <lineage>
        <taxon>Bacteria</taxon>
        <taxon>Pseudomonadati</taxon>
        <taxon>Pseudomonadota</taxon>
        <taxon>Alphaproteobacteria</taxon>
        <taxon>Rhodobacterales</taxon>
        <taxon>Rhodobacter group</taxon>
        <taxon>Paenirhodobacter</taxon>
    </lineage>
</organism>
<dbReference type="FunFam" id="3.20.20.70:FF:000059">
    <property type="entry name" value="N-ethylmaleimide reductase, FMN-linked"/>
    <property type="match status" value="1"/>
</dbReference>
<dbReference type="Gene3D" id="3.20.20.70">
    <property type="entry name" value="Aldolase class I"/>
    <property type="match status" value="1"/>
</dbReference>
<dbReference type="AlphaFoldDB" id="A0A421BTY2"/>
<evidence type="ECO:0000256" key="1">
    <source>
        <dbReference type="ARBA" id="ARBA00001917"/>
    </source>
</evidence>
<comment type="caution">
    <text evidence="5">The sequence shown here is derived from an EMBL/GenBank/DDBJ whole genome shotgun (WGS) entry which is preliminary data.</text>
</comment>
<evidence type="ECO:0000256" key="2">
    <source>
        <dbReference type="ARBA" id="ARBA00005979"/>
    </source>
</evidence>
<feature type="domain" description="NADH:flavin oxidoreductase/NADH oxidase N-terminal" evidence="4">
    <location>
        <begin position="5"/>
        <end position="334"/>
    </location>
</feature>
<keyword evidence="3" id="KW-0560">Oxidoreductase</keyword>
<dbReference type="InterPro" id="IPR045247">
    <property type="entry name" value="Oye-like"/>
</dbReference>
<dbReference type="CDD" id="cd02933">
    <property type="entry name" value="OYE_like_FMN"/>
    <property type="match status" value="1"/>
</dbReference>
<dbReference type="PANTHER" id="PTHR22893">
    <property type="entry name" value="NADH OXIDOREDUCTASE-RELATED"/>
    <property type="match status" value="1"/>
</dbReference>
<dbReference type="SUPFAM" id="SSF51395">
    <property type="entry name" value="FMN-linked oxidoreductases"/>
    <property type="match status" value="1"/>
</dbReference>
<evidence type="ECO:0000313" key="6">
    <source>
        <dbReference type="Proteomes" id="UP000279673"/>
    </source>
</evidence>
<evidence type="ECO:0000259" key="4">
    <source>
        <dbReference type="Pfam" id="PF00724"/>
    </source>
</evidence>
<accession>A0A421BTY2</accession>
<proteinExistence type="inferred from homology"/>
<dbReference type="Pfam" id="PF00724">
    <property type="entry name" value="Oxidored_FMN"/>
    <property type="match status" value="1"/>
</dbReference>
<dbReference type="GO" id="GO:0016628">
    <property type="term" value="F:oxidoreductase activity, acting on the CH-CH group of donors, NAD or NADP as acceptor"/>
    <property type="evidence" value="ECO:0007669"/>
    <property type="project" value="UniProtKB-ARBA"/>
</dbReference>
<keyword evidence="6" id="KW-1185">Reference proteome</keyword>
<dbReference type="GO" id="GO:0005829">
    <property type="term" value="C:cytosol"/>
    <property type="evidence" value="ECO:0007669"/>
    <property type="project" value="TreeGrafter"/>
</dbReference>
<dbReference type="PANTHER" id="PTHR22893:SF91">
    <property type="entry name" value="NADPH DEHYDROGENASE 2-RELATED"/>
    <property type="match status" value="1"/>
</dbReference>
<comment type="cofactor">
    <cofactor evidence="1">
        <name>FMN</name>
        <dbReference type="ChEBI" id="CHEBI:58210"/>
    </cofactor>
</comment>
<gene>
    <name evidence="5" type="ORF">DYS74_03740</name>
</gene>
<dbReference type="GO" id="GO:0010181">
    <property type="term" value="F:FMN binding"/>
    <property type="evidence" value="ECO:0007669"/>
    <property type="project" value="InterPro"/>
</dbReference>
<evidence type="ECO:0000313" key="5">
    <source>
        <dbReference type="EMBL" id="RLL71734.1"/>
    </source>
</evidence>
<dbReference type="EMBL" id="RCHI01000003">
    <property type="protein sequence ID" value="RLL71734.1"/>
    <property type="molecule type" value="Genomic_DNA"/>
</dbReference>
<dbReference type="InterPro" id="IPR013785">
    <property type="entry name" value="Aldolase_TIM"/>
</dbReference>
<sequence>MTDTLFSPGQLGQIEIANRLVMAPLTRNRAPDLVPTELTVEYYRQRASAGLIVSEGTQISPMGQGYAWTPGIYSPEQVAGWRKVTDAVHAAGGKIVAQLWHVGRISHPVLLNGALPVAPSALSAHSKTFDGTGFVETVTPRALEADEIPAIFADYAHAARCADEAGFDGVEIHAANGYLIDQFLRDTSNTRTDDWGGSIANRVRFLAGVLEAVVGVLGAGRTGIRLSPWSNANNVGLDSDTPALVAAVAEVLNAHPLAFVHVVEGQTGGARDYPEAELAAFRAALTAPYIANNGYTRATALAAVASGAAYAVAFGRPFIANPDLPARLAADAPLNPLRPALLYGGGAEGYTDYPALG</sequence>
<dbReference type="Proteomes" id="UP000279673">
    <property type="component" value="Unassembled WGS sequence"/>
</dbReference>
<dbReference type="InterPro" id="IPR001155">
    <property type="entry name" value="OxRdtase_FMN_N"/>
</dbReference>
<protein>
    <submittedName>
        <fullName evidence="5">Alkene reductase</fullName>
    </submittedName>
</protein>